<feature type="non-terminal residue" evidence="2">
    <location>
        <position position="323"/>
    </location>
</feature>
<dbReference type="InterPro" id="IPR011992">
    <property type="entry name" value="EF-hand-dom_pair"/>
</dbReference>
<sequence length="323" mass="37422">MNSNNLQCQTFQKSFPKLDSSHFDNRDESLPILKSNQHYVTSLDFASVKPLENVKIIGQSIKLPQIDITIQEKNKELSTAIIAINKQDNEQISYQKKNEFLEELRLLSLKNKMNKSNVTKNLVMGGKPVYLSKRNDVMTEIAYLRSIILPRYAKDLYIGKGIKLPDQHQVNQIIDLKLPNSKHNELSATRQISTKLCSDRQLIDVRAKLIPICPKIKKTLSPRIIDMKNIRHLNASPNPLVGVPYKHLVKKNYLNKLINKFKMLDKDNDGNLKFKEIQKLLPLDLSKEKTKYIKDIYKLSSFTYFGLREFVPMLLLFKKIENL</sequence>
<name>A0A177AYQ3_9BILA</name>
<evidence type="ECO:0000313" key="3">
    <source>
        <dbReference type="Proteomes" id="UP000078046"/>
    </source>
</evidence>
<protein>
    <recommendedName>
        <fullName evidence="1">EF-hand domain-containing protein</fullName>
    </recommendedName>
</protein>
<comment type="caution">
    <text evidence="2">The sequence shown here is derived from an EMBL/GenBank/DDBJ whole genome shotgun (WGS) entry which is preliminary data.</text>
</comment>
<dbReference type="GO" id="GO:0005509">
    <property type="term" value="F:calcium ion binding"/>
    <property type="evidence" value="ECO:0007669"/>
    <property type="project" value="InterPro"/>
</dbReference>
<reference evidence="2 3" key="1">
    <citation type="submission" date="2016-04" db="EMBL/GenBank/DDBJ databases">
        <title>The genome of Intoshia linei affirms orthonectids as highly simplified spiralians.</title>
        <authorList>
            <person name="Mikhailov K.V."/>
            <person name="Slusarev G.S."/>
            <person name="Nikitin M.A."/>
            <person name="Logacheva M.D."/>
            <person name="Penin A."/>
            <person name="Aleoshin V."/>
            <person name="Panchin Y.V."/>
        </authorList>
    </citation>
    <scope>NUCLEOTIDE SEQUENCE [LARGE SCALE GENOMIC DNA]</scope>
    <source>
        <strain evidence="2">Intl2013</strain>
        <tissue evidence="2">Whole animal</tissue>
    </source>
</reference>
<accession>A0A177AYQ3</accession>
<dbReference type="InterPro" id="IPR002048">
    <property type="entry name" value="EF_hand_dom"/>
</dbReference>
<feature type="domain" description="EF-hand" evidence="1">
    <location>
        <begin position="252"/>
        <end position="287"/>
    </location>
</feature>
<keyword evidence="3" id="KW-1185">Reference proteome</keyword>
<organism evidence="2 3">
    <name type="scientific">Intoshia linei</name>
    <dbReference type="NCBI Taxonomy" id="1819745"/>
    <lineage>
        <taxon>Eukaryota</taxon>
        <taxon>Metazoa</taxon>
        <taxon>Spiralia</taxon>
        <taxon>Lophotrochozoa</taxon>
        <taxon>Mesozoa</taxon>
        <taxon>Orthonectida</taxon>
        <taxon>Rhopaluridae</taxon>
        <taxon>Intoshia</taxon>
    </lineage>
</organism>
<dbReference type="SUPFAM" id="SSF47473">
    <property type="entry name" value="EF-hand"/>
    <property type="match status" value="1"/>
</dbReference>
<gene>
    <name evidence="2" type="ORF">A3Q56_05167</name>
</gene>
<proteinExistence type="predicted"/>
<evidence type="ECO:0000259" key="1">
    <source>
        <dbReference type="PROSITE" id="PS50222"/>
    </source>
</evidence>
<evidence type="ECO:0000313" key="2">
    <source>
        <dbReference type="EMBL" id="OAF67138.1"/>
    </source>
</evidence>
<dbReference type="OrthoDB" id="10007716at2759"/>
<dbReference type="EMBL" id="LWCA01000739">
    <property type="protein sequence ID" value="OAF67138.1"/>
    <property type="molecule type" value="Genomic_DNA"/>
</dbReference>
<dbReference type="PROSITE" id="PS50222">
    <property type="entry name" value="EF_HAND_2"/>
    <property type="match status" value="1"/>
</dbReference>
<dbReference type="AlphaFoldDB" id="A0A177AYQ3"/>
<dbReference type="Proteomes" id="UP000078046">
    <property type="component" value="Unassembled WGS sequence"/>
</dbReference>